<sequence length="250" mass="28711">MSGWNHHHEVREVGHPKRVSFDLSHSRSIPHPPPTPQAAEREVEITFGKEDGQRTFRAREGELCRVPYFLSRIAQIRYGLPDHSIINFKYDNIDPDAGCQVLNWLQGKRVHACVMDNLTTSLEYRIGHMYEAAVEFHLGDLRSQILKICRDKIRCRDIDEVRYFTKMMTHMYAVAPEEDQDDISDTINSAVKHIPISKWWDGIKADPDDTGFYHRVAGIVFRNLDALVCRRCALGDDPKYEGCIICGSAL</sequence>
<accession>A0AAV9VRQ4</accession>
<feature type="region of interest" description="Disordered" evidence="1">
    <location>
        <begin position="21"/>
        <end position="41"/>
    </location>
</feature>
<proteinExistence type="predicted"/>
<gene>
    <name evidence="2" type="ORF">TWF481_003192</name>
</gene>
<evidence type="ECO:0008006" key="4">
    <source>
        <dbReference type="Google" id="ProtNLM"/>
    </source>
</evidence>
<dbReference type="Proteomes" id="UP001370758">
    <property type="component" value="Unassembled WGS sequence"/>
</dbReference>
<evidence type="ECO:0000313" key="3">
    <source>
        <dbReference type="Proteomes" id="UP001370758"/>
    </source>
</evidence>
<evidence type="ECO:0000313" key="2">
    <source>
        <dbReference type="EMBL" id="KAK6495164.1"/>
    </source>
</evidence>
<dbReference type="EMBL" id="JAVHJL010000013">
    <property type="protein sequence ID" value="KAK6495164.1"/>
    <property type="molecule type" value="Genomic_DNA"/>
</dbReference>
<dbReference type="AlphaFoldDB" id="A0AAV9VRQ4"/>
<evidence type="ECO:0000256" key="1">
    <source>
        <dbReference type="SAM" id="MobiDB-lite"/>
    </source>
</evidence>
<comment type="caution">
    <text evidence="2">The sequence shown here is derived from an EMBL/GenBank/DDBJ whole genome shotgun (WGS) entry which is preliminary data.</text>
</comment>
<name>A0AAV9VRQ4_9PEZI</name>
<reference evidence="2 3" key="1">
    <citation type="submission" date="2023-08" db="EMBL/GenBank/DDBJ databases">
        <authorList>
            <person name="Palmer J.M."/>
        </authorList>
    </citation>
    <scope>NUCLEOTIDE SEQUENCE [LARGE SCALE GENOMIC DNA]</scope>
    <source>
        <strain evidence="2 3">TWF481</strain>
    </source>
</reference>
<keyword evidence="3" id="KW-1185">Reference proteome</keyword>
<organism evidence="2 3">
    <name type="scientific">Arthrobotrys musiformis</name>
    <dbReference type="NCBI Taxonomy" id="47236"/>
    <lineage>
        <taxon>Eukaryota</taxon>
        <taxon>Fungi</taxon>
        <taxon>Dikarya</taxon>
        <taxon>Ascomycota</taxon>
        <taxon>Pezizomycotina</taxon>
        <taxon>Orbiliomycetes</taxon>
        <taxon>Orbiliales</taxon>
        <taxon>Orbiliaceae</taxon>
        <taxon>Arthrobotrys</taxon>
    </lineage>
</organism>
<protein>
    <recommendedName>
        <fullName evidence="4">BTB domain-containing protein</fullName>
    </recommendedName>
</protein>